<accession>A0ABX2PKI7</accession>
<dbReference type="SFLD" id="SFLDG01129">
    <property type="entry name" value="C1.5:_HAD__Beta-PGM__Phosphata"/>
    <property type="match status" value="1"/>
</dbReference>
<evidence type="ECO:0000256" key="3">
    <source>
        <dbReference type="RuleBase" id="RU368077"/>
    </source>
</evidence>
<dbReference type="InterPro" id="IPR051540">
    <property type="entry name" value="S-2-haloacid_dehalogenase"/>
</dbReference>
<comment type="similarity">
    <text evidence="1 3">Belongs to the HAD-like hydrolase superfamily. S-2-haloalkanoic acid dehalogenase family.</text>
</comment>
<dbReference type="PRINTS" id="PR00413">
    <property type="entry name" value="HADHALOGNASE"/>
</dbReference>
<dbReference type="InterPro" id="IPR023198">
    <property type="entry name" value="PGP-like_dom2"/>
</dbReference>
<dbReference type="SFLD" id="SFLDG01135">
    <property type="entry name" value="C1.5.6:_HAD__Beta-PGM__Phospha"/>
    <property type="match status" value="1"/>
</dbReference>
<comment type="catalytic activity">
    <reaction evidence="3">
        <text>an (S)-2-haloacid + H2O = a (2R)-2-hydroxycarboxylate + a halide anion + H(+)</text>
        <dbReference type="Rhea" id="RHEA:11192"/>
        <dbReference type="ChEBI" id="CHEBI:15377"/>
        <dbReference type="ChEBI" id="CHEBI:15378"/>
        <dbReference type="ChEBI" id="CHEBI:16042"/>
        <dbReference type="ChEBI" id="CHEBI:58314"/>
        <dbReference type="ChEBI" id="CHEBI:137405"/>
        <dbReference type="EC" id="3.8.1.2"/>
    </reaction>
</comment>
<comment type="caution">
    <text evidence="4">The sequence shown here is derived from an EMBL/GenBank/DDBJ whole genome shotgun (WGS) entry which is preliminary data.</text>
</comment>
<dbReference type="InterPro" id="IPR023214">
    <property type="entry name" value="HAD_sf"/>
</dbReference>
<dbReference type="Proteomes" id="UP000523601">
    <property type="component" value="Unassembled WGS sequence"/>
</dbReference>
<dbReference type="RefSeq" id="WP_176855911.1">
    <property type="nucleotide sequence ID" value="NZ_JABCJD010000012.1"/>
</dbReference>
<evidence type="ECO:0000256" key="1">
    <source>
        <dbReference type="ARBA" id="ARBA00008106"/>
    </source>
</evidence>
<protein>
    <recommendedName>
        <fullName evidence="3">(S)-2-haloacid dehalogenase</fullName>
        <ecNumber evidence="3">3.8.1.2</ecNumber>
    </recommendedName>
    <alternativeName>
        <fullName evidence="3">2-haloalkanoic acid dehalogenase</fullName>
    </alternativeName>
    <alternativeName>
        <fullName evidence="3">Halocarboxylic acid halidohydrolase</fullName>
    </alternativeName>
    <alternativeName>
        <fullName evidence="3">L-2-haloacid dehalogenase</fullName>
    </alternativeName>
</protein>
<dbReference type="SUPFAM" id="SSF56784">
    <property type="entry name" value="HAD-like"/>
    <property type="match status" value="1"/>
</dbReference>
<dbReference type="Gene3D" id="1.10.150.240">
    <property type="entry name" value="Putative phosphatase, domain 2"/>
    <property type="match status" value="1"/>
</dbReference>
<keyword evidence="5" id="KW-1185">Reference proteome</keyword>
<dbReference type="NCBIfam" id="TIGR01428">
    <property type="entry name" value="HAD_type_II"/>
    <property type="match status" value="1"/>
</dbReference>
<reference evidence="4 5" key="1">
    <citation type="submission" date="2020-04" db="EMBL/GenBank/DDBJ databases">
        <title>Donghicola sp., a member of the Rhodobacteraceae family isolated from mangrove forest in Thailand.</title>
        <authorList>
            <person name="Charoenyingcharoen P."/>
            <person name="Yukphan P."/>
        </authorList>
    </citation>
    <scope>NUCLEOTIDE SEQUENCE [LARGE SCALE GENOMIC DNA]</scope>
    <source>
        <strain evidence="4 5">C2-DW-16</strain>
    </source>
</reference>
<dbReference type="PANTHER" id="PTHR43316">
    <property type="entry name" value="HYDROLASE, HALOACID DELAHOGENASE-RELATED"/>
    <property type="match status" value="1"/>
</dbReference>
<dbReference type="NCBIfam" id="TIGR01493">
    <property type="entry name" value="HAD-SF-IA-v2"/>
    <property type="match status" value="1"/>
</dbReference>
<gene>
    <name evidence="4" type="ORF">HJ526_17510</name>
</gene>
<evidence type="ECO:0000256" key="2">
    <source>
        <dbReference type="ARBA" id="ARBA00022801"/>
    </source>
</evidence>
<dbReference type="InterPro" id="IPR006439">
    <property type="entry name" value="HAD-SF_hydro_IA"/>
</dbReference>
<evidence type="ECO:0000313" key="4">
    <source>
        <dbReference type="EMBL" id="NVO29222.1"/>
    </source>
</evidence>
<proteinExistence type="inferred from homology"/>
<dbReference type="InterPro" id="IPR036412">
    <property type="entry name" value="HAD-like_sf"/>
</dbReference>
<keyword evidence="2 3" id="KW-0378">Hydrolase</keyword>
<dbReference type="CDD" id="cd02588">
    <property type="entry name" value="HAD_L2-DEX"/>
    <property type="match status" value="1"/>
</dbReference>
<sequence length="233" mass="25711">MTLRTCIFDAYGTLFDVAGAARQAASTTEGQALAQSWPQLAERWRAKQLEYTWLRAITGAHTDFWQVTQDSLDWSLEALKLSGDEALRSQLLDLYRTLPAYPEVPALLQTLNDLGVRCAILSNGSLPMLEDAVNSAGIAHLLDSLISVEEAGVYKPDYAVYDLVGAHYDTNPLDVLFVSSNGWDAAGAAGYGFNTLWVNRMGVPVDRMPWRPRFISNDLTIITELLEKSDAPL</sequence>
<dbReference type="Pfam" id="PF00702">
    <property type="entry name" value="Hydrolase"/>
    <property type="match status" value="1"/>
</dbReference>
<dbReference type="EMBL" id="JABCJD010000012">
    <property type="protein sequence ID" value="NVO29222.1"/>
    <property type="molecule type" value="Genomic_DNA"/>
</dbReference>
<dbReference type="InterPro" id="IPR006328">
    <property type="entry name" value="2-HAD"/>
</dbReference>
<comment type="function">
    <text evidence="3">Catalyzes the hydrolytic dehalogenation of small (S)-2-haloalkanoic acids to yield the corresponding (R)-2-hydroxyalkanoic acids.</text>
</comment>
<dbReference type="SFLD" id="SFLDF00045">
    <property type="entry name" value="2-haloacid_dehalogenase"/>
    <property type="match status" value="1"/>
</dbReference>
<dbReference type="Gene3D" id="3.40.50.1000">
    <property type="entry name" value="HAD superfamily/HAD-like"/>
    <property type="match status" value="1"/>
</dbReference>
<dbReference type="EC" id="3.8.1.2" evidence="3"/>
<dbReference type="SFLD" id="SFLDS00003">
    <property type="entry name" value="Haloacid_Dehalogenase"/>
    <property type="match status" value="1"/>
</dbReference>
<dbReference type="PANTHER" id="PTHR43316:SF3">
    <property type="entry name" value="HALOACID DEHALOGENASE, TYPE II (AFU_ORTHOLOGUE AFUA_2G07750)-RELATED"/>
    <property type="match status" value="1"/>
</dbReference>
<name>A0ABX2PKI7_9RHOB</name>
<organism evidence="4 5">
    <name type="scientific">Donghicola mangrovi</name>
    <dbReference type="NCBI Taxonomy" id="2729614"/>
    <lineage>
        <taxon>Bacteria</taxon>
        <taxon>Pseudomonadati</taxon>
        <taxon>Pseudomonadota</taxon>
        <taxon>Alphaproteobacteria</taxon>
        <taxon>Rhodobacterales</taxon>
        <taxon>Roseobacteraceae</taxon>
        <taxon>Donghicola</taxon>
    </lineage>
</organism>
<evidence type="ECO:0000313" key="5">
    <source>
        <dbReference type="Proteomes" id="UP000523601"/>
    </source>
</evidence>